<dbReference type="InterPro" id="IPR019289">
    <property type="entry name" value="Phage_tail_E/E"/>
</dbReference>
<dbReference type="STRING" id="1120980.GCA_000745955_00800"/>
<sequence>MQNQVKQIREQIGITQTIQLNVPVQLADGRELNQVTMRRAKVGDLRSVSHYQNEAEQEIALIARLAGLIPEDLEELDLSDYVQLQDWFRQCQQKPKTEIPKIQKSEQ</sequence>
<dbReference type="OrthoDB" id="8606178at2"/>
<dbReference type="AlphaFoldDB" id="A0A376BTM2"/>
<evidence type="ECO:0000313" key="1">
    <source>
        <dbReference type="EMBL" id="SSY80133.1"/>
    </source>
</evidence>
<accession>A0A376BTM2</accession>
<dbReference type="Pfam" id="PF10109">
    <property type="entry name" value="Phage_TAC_7"/>
    <property type="match status" value="1"/>
</dbReference>
<evidence type="ECO:0000313" key="2">
    <source>
        <dbReference type="Proteomes" id="UP000254209"/>
    </source>
</evidence>
<organism evidence="1 2">
    <name type="scientific">Alysiella crassa</name>
    <dbReference type="NCBI Taxonomy" id="153491"/>
    <lineage>
        <taxon>Bacteria</taxon>
        <taxon>Pseudomonadati</taxon>
        <taxon>Pseudomonadota</taxon>
        <taxon>Betaproteobacteria</taxon>
        <taxon>Neisseriales</taxon>
        <taxon>Neisseriaceae</taxon>
        <taxon>Alysiella</taxon>
    </lineage>
</organism>
<reference evidence="1 2" key="1">
    <citation type="submission" date="2018-06" db="EMBL/GenBank/DDBJ databases">
        <authorList>
            <consortium name="Pathogen Informatics"/>
            <person name="Doyle S."/>
        </authorList>
    </citation>
    <scope>NUCLEOTIDE SEQUENCE [LARGE SCALE GENOMIC DNA]</scope>
    <source>
        <strain evidence="1 2">NCTC10283</strain>
    </source>
</reference>
<dbReference type="Proteomes" id="UP000254209">
    <property type="component" value="Unassembled WGS sequence"/>
</dbReference>
<dbReference type="EMBL" id="UFSO01000003">
    <property type="protein sequence ID" value="SSY80133.1"/>
    <property type="molecule type" value="Genomic_DNA"/>
</dbReference>
<evidence type="ECO:0008006" key="3">
    <source>
        <dbReference type="Google" id="ProtNLM"/>
    </source>
</evidence>
<proteinExistence type="predicted"/>
<name>A0A376BTM2_9NEIS</name>
<gene>
    <name evidence="1" type="ORF">NCTC10283_01687</name>
</gene>
<dbReference type="RefSeq" id="WP_034291835.1">
    <property type="nucleotide sequence ID" value="NZ_UFSO01000003.1"/>
</dbReference>
<protein>
    <recommendedName>
        <fullName evidence="3">Phage tail protein E</fullName>
    </recommendedName>
</protein>
<keyword evidence="2" id="KW-1185">Reference proteome</keyword>